<proteinExistence type="inferred from homology"/>
<feature type="region of interest" description="Disordered" evidence="3">
    <location>
        <begin position="27"/>
        <end position="47"/>
    </location>
</feature>
<comment type="caution">
    <text evidence="6">The sequence shown here is derived from an EMBL/GenBank/DDBJ whole genome shotgun (WGS) entry which is preliminary data.</text>
</comment>
<dbReference type="InterPro" id="IPR058644">
    <property type="entry name" value="Mtb12-like_C"/>
</dbReference>
<dbReference type="EMBL" id="JBHMDY010000001">
    <property type="protein sequence ID" value="MFB9258699.1"/>
    <property type="molecule type" value="Genomic_DNA"/>
</dbReference>
<protein>
    <recommendedName>
        <fullName evidence="5">Low molecular weight antigen MTB12-like C-terminal domain-containing protein</fullName>
    </recommendedName>
</protein>
<accession>A0ABV5JLW3</accession>
<dbReference type="Pfam" id="PF26580">
    <property type="entry name" value="Mtb12_C"/>
    <property type="match status" value="1"/>
</dbReference>
<name>A0ABV5JLW3_9ACTN</name>
<evidence type="ECO:0000313" key="6">
    <source>
        <dbReference type="EMBL" id="MFB9258699.1"/>
    </source>
</evidence>
<reference evidence="6 7" key="1">
    <citation type="submission" date="2024-09" db="EMBL/GenBank/DDBJ databases">
        <authorList>
            <person name="Sun Q."/>
            <person name="Mori K."/>
        </authorList>
    </citation>
    <scope>NUCLEOTIDE SEQUENCE [LARGE SCALE GENOMIC DNA]</scope>
    <source>
        <strain evidence="6 7">CCM 7659</strain>
    </source>
</reference>
<evidence type="ECO:0000259" key="5">
    <source>
        <dbReference type="Pfam" id="PF26580"/>
    </source>
</evidence>
<feature type="chain" id="PRO_5047380375" description="Low molecular weight antigen MTB12-like C-terminal domain-containing protein" evidence="4">
    <location>
        <begin position="22"/>
        <end position="165"/>
    </location>
</feature>
<feature type="domain" description="Low molecular weight antigen MTB12-like C-terminal" evidence="5">
    <location>
        <begin position="48"/>
        <end position="156"/>
    </location>
</feature>
<keyword evidence="7" id="KW-1185">Reference proteome</keyword>
<organism evidence="6 7">
    <name type="scientific">Dietzia aerolata</name>
    <dbReference type="NCBI Taxonomy" id="595984"/>
    <lineage>
        <taxon>Bacteria</taxon>
        <taxon>Bacillati</taxon>
        <taxon>Actinomycetota</taxon>
        <taxon>Actinomycetes</taxon>
        <taxon>Mycobacteriales</taxon>
        <taxon>Dietziaceae</taxon>
        <taxon>Dietzia</taxon>
    </lineage>
</organism>
<evidence type="ECO:0000256" key="3">
    <source>
        <dbReference type="SAM" id="MobiDB-lite"/>
    </source>
</evidence>
<dbReference type="Proteomes" id="UP001589700">
    <property type="component" value="Unassembled WGS sequence"/>
</dbReference>
<evidence type="ECO:0000256" key="1">
    <source>
        <dbReference type="ARBA" id="ARBA00022729"/>
    </source>
</evidence>
<keyword evidence="1 4" id="KW-0732">Signal</keyword>
<evidence type="ECO:0000256" key="4">
    <source>
        <dbReference type="SAM" id="SignalP"/>
    </source>
</evidence>
<dbReference type="RefSeq" id="WP_182632230.1">
    <property type="nucleotide sequence ID" value="NZ_JAALDM010000127.1"/>
</dbReference>
<dbReference type="PROSITE" id="PS51257">
    <property type="entry name" value="PROKAR_LIPOPROTEIN"/>
    <property type="match status" value="1"/>
</dbReference>
<comment type="similarity">
    <text evidence="2">Belongs to the MTB12 family.</text>
</comment>
<gene>
    <name evidence="6" type="ORF">ACFFVD_02685</name>
</gene>
<sequence length="165" mass="16623">MSLRRTIAAVSLSAFALGGLAACGGDDDNGGRETAPAPTTTSQQASAIPTAEDLTALLEQASDPAVPVEEKVNLVEGGAEAPEIFDQIAALKAEQGATVQITGVAEGDVPGTLIANAVINQPGQEPINVQAQFINQGGNWMLQKAFACALITNAGLEPPATCAGV</sequence>
<feature type="compositionally biased region" description="Low complexity" evidence="3">
    <location>
        <begin position="34"/>
        <end position="47"/>
    </location>
</feature>
<feature type="signal peptide" evidence="4">
    <location>
        <begin position="1"/>
        <end position="21"/>
    </location>
</feature>
<evidence type="ECO:0000256" key="2">
    <source>
        <dbReference type="ARBA" id="ARBA00093774"/>
    </source>
</evidence>
<evidence type="ECO:0000313" key="7">
    <source>
        <dbReference type="Proteomes" id="UP001589700"/>
    </source>
</evidence>